<proteinExistence type="predicted"/>
<comment type="caution">
    <text evidence="2">The sequence shown here is derived from an EMBL/GenBank/DDBJ whole genome shotgun (WGS) entry which is preliminary data.</text>
</comment>
<keyword evidence="3" id="KW-1185">Reference proteome</keyword>
<evidence type="ECO:0000313" key="2">
    <source>
        <dbReference type="EMBL" id="EJK64650.1"/>
    </source>
</evidence>
<dbReference type="Proteomes" id="UP000266841">
    <property type="component" value="Unassembled WGS sequence"/>
</dbReference>
<feature type="compositionally biased region" description="Basic and acidic residues" evidence="1">
    <location>
        <begin position="201"/>
        <end position="216"/>
    </location>
</feature>
<gene>
    <name evidence="2" type="ORF">THAOC_14593</name>
</gene>
<name>K0SH53_THAOC</name>
<evidence type="ECO:0000313" key="3">
    <source>
        <dbReference type="Proteomes" id="UP000266841"/>
    </source>
</evidence>
<dbReference type="EMBL" id="AGNL01017029">
    <property type="protein sequence ID" value="EJK64650.1"/>
    <property type="molecule type" value="Genomic_DNA"/>
</dbReference>
<dbReference type="AlphaFoldDB" id="K0SH53"/>
<feature type="compositionally biased region" description="Polar residues" evidence="1">
    <location>
        <begin position="42"/>
        <end position="63"/>
    </location>
</feature>
<reference evidence="2 3" key="1">
    <citation type="journal article" date="2012" name="Genome Biol.">
        <title>Genome and low-iron response of an oceanic diatom adapted to chronic iron limitation.</title>
        <authorList>
            <person name="Lommer M."/>
            <person name="Specht M."/>
            <person name="Roy A.S."/>
            <person name="Kraemer L."/>
            <person name="Andreson R."/>
            <person name="Gutowska M.A."/>
            <person name="Wolf J."/>
            <person name="Bergner S.V."/>
            <person name="Schilhabel M.B."/>
            <person name="Klostermeier U.C."/>
            <person name="Beiko R.G."/>
            <person name="Rosenstiel P."/>
            <person name="Hippler M."/>
            <person name="Laroche J."/>
        </authorList>
    </citation>
    <scope>NUCLEOTIDE SEQUENCE [LARGE SCALE GENOMIC DNA]</scope>
    <source>
        <strain evidence="2 3">CCMP1005</strain>
    </source>
</reference>
<feature type="region of interest" description="Disordered" evidence="1">
    <location>
        <begin position="1"/>
        <end position="216"/>
    </location>
</feature>
<sequence length="216" mass="22372">MASESTSPEDGHGHADGTASPPRPPFAPRGVSAQETGGGTNAGDSTATPLLQEVPQNGATASTIRAIPDDDDPPIPVWQVADHEKESKGPQLHVGPPGPQPFFSHEFDDSLAKGGGDDLEGPQRYDGLPGPPPCFPHEFDDSLAKRGRNAVGATPPFSPALVGEPGGIRAEPQGPRQLGTSRRRLPRESLVPGEPGVGVGKRRDDGRDRVAGTDAA</sequence>
<accession>K0SH53</accession>
<protein>
    <submittedName>
        <fullName evidence="2">Uncharacterized protein</fullName>
    </submittedName>
</protein>
<evidence type="ECO:0000256" key="1">
    <source>
        <dbReference type="SAM" id="MobiDB-lite"/>
    </source>
</evidence>
<organism evidence="2 3">
    <name type="scientific">Thalassiosira oceanica</name>
    <name type="common">Marine diatom</name>
    <dbReference type="NCBI Taxonomy" id="159749"/>
    <lineage>
        <taxon>Eukaryota</taxon>
        <taxon>Sar</taxon>
        <taxon>Stramenopiles</taxon>
        <taxon>Ochrophyta</taxon>
        <taxon>Bacillariophyta</taxon>
        <taxon>Coscinodiscophyceae</taxon>
        <taxon>Thalassiosirophycidae</taxon>
        <taxon>Thalassiosirales</taxon>
        <taxon>Thalassiosiraceae</taxon>
        <taxon>Thalassiosira</taxon>
    </lineage>
</organism>